<dbReference type="AlphaFoldDB" id="A0A7I8KEP4"/>
<dbReference type="Proteomes" id="UP000663760">
    <property type="component" value="Chromosome 5"/>
</dbReference>
<evidence type="ECO:0000313" key="2">
    <source>
        <dbReference type="EMBL" id="CAA7396247.1"/>
    </source>
</evidence>
<keyword evidence="3" id="KW-1185">Reference proteome</keyword>
<protein>
    <recommendedName>
        <fullName evidence="1">COMM domain-containing protein</fullName>
    </recommendedName>
</protein>
<reference evidence="2" key="1">
    <citation type="submission" date="2020-02" db="EMBL/GenBank/DDBJ databases">
        <authorList>
            <person name="Scholz U."/>
            <person name="Mascher M."/>
            <person name="Fiebig A."/>
        </authorList>
    </citation>
    <scope>NUCLEOTIDE SEQUENCE</scope>
</reference>
<sequence>MDGGPPQPQQDDCGDAERARSMWRHLPLLVRASSKDSVEYILQALWRTRATGLDSADRAIVRGMLQLQSDAALDPLLVCLRMLIRRCVYGNVPRDEIQKLFPEEVTPEIQRLLTLLLQKFQREWREDAHKDQVSIPRLKAMTWNMVDQNTESGGHVAVLNLKLQGDAQSLSKDTEVKVQLTKDTLQTMLKSMFCIRDQLYSAVSA</sequence>
<evidence type="ECO:0000259" key="1">
    <source>
        <dbReference type="Pfam" id="PF07258"/>
    </source>
</evidence>
<dbReference type="InterPro" id="IPR017920">
    <property type="entry name" value="COMM"/>
</dbReference>
<gene>
    <name evidence="2" type="ORF">SI8410_05006910</name>
</gene>
<dbReference type="OrthoDB" id="64318at2759"/>
<dbReference type="PANTHER" id="PTHR15663">
    <property type="entry name" value="COMM DOMAIN-CONTAINING PROTEIN 9"/>
    <property type="match status" value="1"/>
</dbReference>
<dbReference type="Pfam" id="PF07258">
    <property type="entry name" value="COMM_domain"/>
    <property type="match status" value="1"/>
</dbReference>
<accession>A0A7I8KEP4</accession>
<feature type="domain" description="COMM" evidence="1">
    <location>
        <begin position="134"/>
        <end position="192"/>
    </location>
</feature>
<dbReference type="PANTHER" id="PTHR15663:SF4">
    <property type="entry name" value="COMM DOMAIN-CONTAINING PROTEIN 9"/>
    <property type="match status" value="1"/>
</dbReference>
<evidence type="ECO:0000313" key="3">
    <source>
        <dbReference type="Proteomes" id="UP000663760"/>
    </source>
</evidence>
<dbReference type="InterPro" id="IPR037360">
    <property type="entry name" value="COMMD9"/>
</dbReference>
<dbReference type="EMBL" id="LR746268">
    <property type="protein sequence ID" value="CAA7396247.1"/>
    <property type="molecule type" value="Genomic_DNA"/>
</dbReference>
<organism evidence="2 3">
    <name type="scientific">Spirodela intermedia</name>
    <name type="common">Intermediate duckweed</name>
    <dbReference type="NCBI Taxonomy" id="51605"/>
    <lineage>
        <taxon>Eukaryota</taxon>
        <taxon>Viridiplantae</taxon>
        <taxon>Streptophyta</taxon>
        <taxon>Embryophyta</taxon>
        <taxon>Tracheophyta</taxon>
        <taxon>Spermatophyta</taxon>
        <taxon>Magnoliopsida</taxon>
        <taxon>Liliopsida</taxon>
        <taxon>Araceae</taxon>
        <taxon>Lemnoideae</taxon>
        <taxon>Spirodela</taxon>
    </lineage>
</organism>
<proteinExistence type="predicted"/>
<name>A0A7I8KEP4_SPIIN</name>